<name>A0A5M8Q8C3_9BACT</name>
<accession>A0A5M8Q8C3</accession>
<sequence length="165" mass="18572">MEALKKILNILVMVYLLVAFLFLLRILSVSKFVALFDLADDAEFFNRLLWAGAILLLAELLVENVYIATLKRSLERESRQHAELRTKHTQLKAKHYDQQMKASGNPLVPQPDPARPGETTPPVGPRLHTSDDDEQTLIITPAPMPPTLNPDENPNLPPADHRPLL</sequence>
<keyword evidence="2" id="KW-0472">Membrane</keyword>
<keyword evidence="2" id="KW-1133">Transmembrane helix</keyword>
<dbReference type="EMBL" id="JBGOGF010000007">
    <property type="protein sequence ID" value="MFA1772253.1"/>
    <property type="molecule type" value="Genomic_DNA"/>
</dbReference>
<dbReference type="OrthoDB" id="894390at2"/>
<dbReference type="EMBL" id="VKKZ01000024">
    <property type="protein sequence ID" value="KAA6431184.1"/>
    <property type="molecule type" value="Genomic_DNA"/>
</dbReference>
<comment type="caution">
    <text evidence="3">The sequence shown here is derived from an EMBL/GenBank/DDBJ whole genome shotgun (WGS) entry which is preliminary data.</text>
</comment>
<reference evidence="3 5" key="2">
    <citation type="submission" date="2019-09" db="EMBL/GenBank/DDBJ databases">
        <title>A bacterium isolated from glacier soil.</title>
        <authorList>
            <person name="Liu Q."/>
        </authorList>
    </citation>
    <scope>NUCLEOTIDE SEQUENCE [LARGE SCALE GENOMIC DNA]</scope>
    <source>
        <strain evidence="3 5">MDT1-10-3</strain>
    </source>
</reference>
<feature type="compositionally biased region" description="Basic and acidic residues" evidence="1">
    <location>
        <begin position="76"/>
        <end position="86"/>
    </location>
</feature>
<evidence type="ECO:0000313" key="3">
    <source>
        <dbReference type="EMBL" id="KAA6431184.1"/>
    </source>
</evidence>
<proteinExistence type="predicted"/>
<keyword evidence="2" id="KW-0812">Transmembrane</keyword>
<protein>
    <submittedName>
        <fullName evidence="3">Uncharacterized protein</fullName>
    </submittedName>
</protein>
<gene>
    <name evidence="4" type="ORF">ACD591_13215</name>
    <name evidence="3" type="ORF">FOE74_19015</name>
</gene>
<reference evidence="3 5" key="1">
    <citation type="submission" date="2019-07" db="EMBL/GenBank/DDBJ databases">
        <authorList>
            <person name="Qu J.-H."/>
        </authorList>
    </citation>
    <scope>NUCLEOTIDE SEQUENCE [LARGE SCALE GENOMIC DNA]</scope>
    <source>
        <strain evidence="3 5">MDT1-10-3</strain>
    </source>
</reference>
<feature type="region of interest" description="Disordered" evidence="1">
    <location>
        <begin position="76"/>
        <end position="165"/>
    </location>
</feature>
<evidence type="ECO:0000313" key="6">
    <source>
        <dbReference type="Proteomes" id="UP001570846"/>
    </source>
</evidence>
<dbReference type="AlphaFoldDB" id="A0A5M8Q8C3"/>
<keyword evidence="6" id="KW-1185">Reference proteome</keyword>
<evidence type="ECO:0000313" key="4">
    <source>
        <dbReference type="EMBL" id="MFA1772253.1"/>
    </source>
</evidence>
<evidence type="ECO:0000256" key="2">
    <source>
        <dbReference type="SAM" id="Phobius"/>
    </source>
</evidence>
<feature type="transmembrane region" description="Helical" evidence="2">
    <location>
        <begin position="7"/>
        <end position="28"/>
    </location>
</feature>
<dbReference type="Proteomes" id="UP001570846">
    <property type="component" value="Unassembled WGS sequence"/>
</dbReference>
<dbReference type="Proteomes" id="UP000323866">
    <property type="component" value="Unassembled WGS sequence"/>
</dbReference>
<organism evidence="3 5">
    <name type="scientific">Rufibacter glacialis</name>
    <dbReference type="NCBI Taxonomy" id="1259555"/>
    <lineage>
        <taxon>Bacteria</taxon>
        <taxon>Pseudomonadati</taxon>
        <taxon>Bacteroidota</taxon>
        <taxon>Cytophagia</taxon>
        <taxon>Cytophagales</taxon>
        <taxon>Hymenobacteraceae</taxon>
        <taxon>Rufibacter</taxon>
    </lineage>
</organism>
<dbReference type="RefSeq" id="WP_149100211.1">
    <property type="nucleotide sequence ID" value="NZ_BMMG01000007.1"/>
</dbReference>
<evidence type="ECO:0000313" key="5">
    <source>
        <dbReference type="Proteomes" id="UP000323866"/>
    </source>
</evidence>
<evidence type="ECO:0000256" key="1">
    <source>
        <dbReference type="SAM" id="MobiDB-lite"/>
    </source>
</evidence>
<feature type="transmembrane region" description="Helical" evidence="2">
    <location>
        <begin position="48"/>
        <end position="69"/>
    </location>
</feature>
<reference evidence="4 6" key="3">
    <citation type="submission" date="2024-08" db="EMBL/GenBank/DDBJ databases">
        <authorList>
            <person name="Wei W."/>
        </authorList>
    </citation>
    <scope>NUCLEOTIDE SEQUENCE [LARGE SCALE GENOMIC DNA]</scope>
    <source>
        <strain evidence="4 6">XU2</strain>
    </source>
</reference>